<dbReference type="InterPro" id="IPR027417">
    <property type="entry name" value="P-loop_NTPase"/>
</dbReference>
<dbReference type="InterPro" id="IPR003439">
    <property type="entry name" value="ABC_transporter-like_ATP-bd"/>
</dbReference>
<dbReference type="SUPFAM" id="SSF52540">
    <property type="entry name" value="P-loop containing nucleoside triphosphate hydrolases"/>
    <property type="match status" value="1"/>
</dbReference>
<dbReference type="GO" id="GO:0005524">
    <property type="term" value="F:ATP binding"/>
    <property type="evidence" value="ECO:0007669"/>
    <property type="project" value="UniProtKB-KW"/>
</dbReference>
<dbReference type="Pfam" id="PF08402">
    <property type="entry name" value="TOBE_2"/>
    <property type="match status" value="1"/>
</dbReference>
<dbReference type="InterPro" id="IPR008995">
    <property type="entry name" value="Mo/tungstate-bd_C_term_dom"/>
</dbReference>
<evidence type="ECO:0000313" key="5">
    <source>
        <dbReference type="EMBL" id="MFA9477730.1"/>
    </source>
</evidence>
<dbReference type="InterPro" id="IPR003593">
    <property type="entry name" value="AAA+_ATPase"/>
</dbReference>
<gene>
    <name evidence="5" type="ORF">ACERK3_05410</name>
</gene>
<feature type="domain" description="ABC transporter" evidence="4">
    <location>
        <begin position="4"/>
        <end position="234"/>
    </location>
</feature>
<keyword evidence="6" id="KW-1185">Reference proteome</keyword>
<evidence type="ECO:0000256" key="3">
    <source>
        <dbReference type="ARBA" id="ARBA00022840"/>
    </source>
</evidence>
<evidence type="ECO:0000256" key="2">
    <source>
        <dbReference type="ARBA" id="ARBA00022741"/>
    </source>
</evidence>
<reference evidence="5 6" key="1">
    <citation type="submission" date="2024-08" db="EMBL/GenBank/DDBJ databases">
        <title>Whole-genome sequencing of halo(alkali)philic microorganisms from hypersaline lakes.</title>
        <authorList>
            <person name="Sorokin D.Y."/>
            <person name="Merkel A.Y."/>
            <person name="Messina E."/>
            <person name="Yakimov M."/>
        </authorList>
    </citation>
    <scope>NUCLEOTIDE SEQUENCE [LARGE SCALE GENOMIC DNA]</scope>
    <source>
        <strain evidence="5 6">AB-hyl4</strain>
    </source>
</reference>
<proteinExistence type="predicted"/>
<dbReference type="Gene3D" id="2.40.50.100">
    <property type="match status" value="1"/>
</dbReference>
<dbReference type="InterPro" id="IPR017871">
    <property type="entry name" value="ABC_transporter-like_CS"/>
</dbReference>
<evidence type="ECO:0000313" key="6">
    <source>
        <dbReference type="Proteomes" id="UP001575105"/>
    </source>
</evidence>
<name>A0ABV4U3K1_9BACT</name>
<dbReference type="InterPro" id="IPR050093">
    <property type="entry name" value="ABC_SmlMolc_Importer"/>
</dbReference>
<evidence type="ECO:0000259" key="4">
    <source>
        <dbReference type="PROSITE" id="PS50893"/>
    </source>
</evidence>
<dbReference type="PANTHER" id="PTHR42781">
    <property type="entry name" value="SPERMIDINE/PUTRESCINE IMPORT ATP-BINDING PROTEIN POTA"/>
    <property type="match status" value="1"/>
</dbReference>
<keyword evidence="2" id="KW-0547">Nucleotide-binding</keyword>
<dbReference type="PANTHER" id="PTHR42781:SF4">
    <property type="entry name" value="SPERMIDINE_PUTRESCINE IMPORT ATP-BINDING PROTEIN POTA"/>
    <property type="match status" value="1"/>
</dbReference>
<dbReference type="Gene3D" id="3.40.50.300">
    <property type="entry name" value="P-loop containing nucleotide triphosphate hydrolases"/>
    <property type="match status" value="1"/>
</dbReference>
<dbReference type="Proteomes" id="UP001575105">
    <property type="component" value="Unassembled WGS sequence"/>
</dbReference>
<dbReference type="RefSeq" id="WP_425344656.1">
    <property type="nucleotide sequence ID" value="NZ_JBGUBD010000003.1"/>
</dbReference>
<accession>A0ABV4U3K1</accession>
<organism evidence="5 6">
    <name type="scientific">Natronomicrosphaera hydrolytica</name>
    <dbReference type="NCBI Taxonomy" id="3242702"/>
    <lineage>
        <taxon>Bacteria</taxon>
        <taxon>Pseudomonadati</taxon>
        <taxon>Planctomycetota</taxon>
        <taxon>Phycisphaerae</taxon>
        <taxon>Phycisphaerales</taxon>
        <taxon>Phycisphaeraceae</taxon>
        <taxon>Natronomicrosphaera</taxon>
    </lineage>
</organism>
<sequence length="361" mass="40111">MTPIITRELRKHFGKTVAVDGVDLNIRAGDLFFLLGPSGCGKTTLLRMLAGFIDPTAGSIHFGEREVTHLPPNKRNTGMVFQGYALWPHLSVAQNVGFGLDVRKIKGAERQQRIDKALDMVQMRKLADRKPNALSGGQQQRVALARALVVEPTVLLLDEPLSNLDAKLRTEMRSQIREICKRVGITGVYVTHDQKEALSMADRIAVMRDGRVMQLGSPRDVYHRPSSRFVADFLGATNFVPGELRGMENGVAVLETPLGKLVSEVFPEDMPETGNVTCSIRPEAMHLERVNGEANGDGVEKNTFAVDRLHATYLGEVAQYDLMVNDQLQLKAYELNPRLIDLPDEKLRVRIDPADVVILRD</sequence>
<protein>
    <submittedName>
        <fullName evidence="5">ABC transporter ATP-binding protein</fullName>
    </submittedName>
</protein>
<dbReference type="InterPro" id="IPR013611">
    <property type="entry name" value="Transp-assoc_OB_typ2"/>
</dbReference>
<dbReference type="PROSITE" id="PS00211">
    <property type="entry name" value="ABC_TRANSPORTER_1"/>
    <property type="match status" value="1"/>
</dbReference>
<keyword evidence="3 5" id="KW-0067">ATP-binding</keyword>
<dbReference type="SUPFAM" id="SSF50331">
    <property type="entry name" value="MOP-like"/>
    <property type="match status" value="1"/>
</dbReference>
<dbReference type="SMART" id="SM00382">
    <property type="entry name" value="AAA"/>
    <property type="match status" value="1"/>
</dbReference>
<dbReference type="Pfam" id="PF00005">
    <property type="entry name" value="ABC_tran"/>
    <property type="match status" value="1"/>
</dbReference>
<keyword evidence="1" id="KW-0813">Transport</keyword>
<comment type="caution">
    <text evidence="5">The sequence shown here is derived from an EMBL/GenBank/DDBJ whole genome shotgun (WGS) entry which is preliminary data.</text>
</comment>
<dbReference type="EMBL" id="JBGUBD010000003">
    <property type="protein sequence ID" value="MFA9477730.1"/>
    <property type="molecule type" value="Genomic_DNA"/>
</dbReference>
<evidence type="ECO:0000256" key="1">
    <source>
        <dbReference type="ARBA" id="ARBA00022448"/>
    </source>
</evidence>
<dbReference type="PROSITE" id="PS50893">
    <property type="entry name" value="ABC_TRANSPORTER_2"/>
    <property type="match status" value="1"/>
</dbReference>